<organism evidence="2 3">
    <name type="scientific">Venturia effusa</name>
    <dbReference type="NCBI Taxonomy" id="50376"/>
    <lineage>
        <taxon>Eukaryota</taxon>
        <taxon>Fungi</taxon>
        <taxon>Dikarya</taxon>
        <taxon>Ascomycota</taxon>
        <taxon>Pezizomycotina</taxon>
        <taxon>Dothideomycetes</taxon>
        <taxon>Pleosporomycetidae</taxon>
        <taxon>Venturiales</taxon>
        <taxon>Venturiaceae</taxon>
        <taxon>Venturia</taxon>
    </lineage>
</organism>
<dbReference type="Proteomes" id="UP000316270">
    <property type="component" value="Chromosome 13"/>
</dbReference>
<dbReference type="AlphaFoldDB" id="A0A517LI92"/>
<keyword evidence="3" id="KW-1185">Reference proteome</keyword>
<accession>A0A517LI92</accession>
<feature type="region of interest" description="Disordered" evidence="1">
    <location>
        <begin position="1"/>
        <end position="108"/>
    </location>
</feature>
<evidence type="ECO:0000256" key="1">
    <source>
        <dbReference type="SAM" id="MobiDB-lite"/>
    </source>
</evidence>
<feature type="compositionally biased region" description="Polar residues" evidence="1">
    <location>
        <begin position="29"/>
        <end position="44"/>
    </location>
</feature>
<feature type="region of interest" description="Disordered" evidence="1">
    <location>
        <begin position="214"/>
        <end position="294"/>
    </location>
</feature>
<dbReference type="STRING" id="50376.A0A517LI92"/>
<protein>
    <submittedName>
        <fullName evidence="2">Uncharacterized protein</fullName>
    </submittedName>
</protein>
<feature type="compositionally biased region" description="Basic residues" evidence="1">
    <location>
        <begin position="231"/>
        <end position="242"/>
    </location>
</feature>
<dbReference type="EMBL" id="CP042197">
    <property type="protein sequence ID" value="QDS75351.1"/>
    <property type="molecule type" value="Genomic_DNA"/>
</dbReference>
<evidence type="ECO:0000313" key="2">
    <source>
        <dbReference type="EMBL" id="QDS75351.1"/>
    </source>
</evidence>
<feature type="compositionally biased region" description="Polar residues" evidence="1">
    <location>
        <begin position="268"/>
        <end position="291"/>
    </location>
</feature>
<feature type="compositionally biased region" description="Polar residues" evidence="1">
    <location>
        <begin position="219"/>
        <end position="230"/>
    </location>
</feature>
<sequence length="660" mass="73931">MGKPAQPSEASSGKPKKVFQNKESKKAQVKTSAEPTDITSSITPLVTDEHSPKQPKSSNTDTRASSDIPPDRNVMNTPAGPPKVLPVKSGKSNQKNRRETKNPMTAVVKKVDHVPAASSETILLPPKICNSKQVNTVAKQAKESFMQQPRTSVTKPEIYPSSEESRMAPSKMLQKSAPRTSRRKRQPESGSGIARVKGFGTSVIEHHNSENAEFVGISMNDQNPTIQSRNQKQKQKKKKKERKSSEPSGGVPLCGSPQLTSGECGYPQTANLADSSILPPSQESSIGSSKHAQMPTILAKGKEKFDEKRHDPQVKARAFKSHQAKLTKYPVPRRQAPIDENVESAMGESSTSVPPTLQRSSTTRKRKKRVEKTLAQPASELPPTEPAQNQPGQTGRAKIARNLAQVFAVHQGLVRRHQSQKSIAQAKKFPFLHLPRELRDMIIKYTIDYDGIDAMLVKINNTFPSDHLRSRKFDKKLQQWMTELDGVYFRSVPTIFCLNHQIYGEAQEMLRKEPLRISHPPQYPIKGIYDLSHVISDDALCKVAQVQFELYTYPAAERRHDVLQQDWKGESVYKDEYLAESYPWAMLLKDCFQVWRGTPDPRYLKLSIDHCSSERSEFNLAVFGDKLLALEDCVDTVLVSHDLDALMNFLIFADAPITFH</sequence>
<feature type="region of interest" description="Disordered" evidence="1">
    <location>
        <begin position="342"/>
        <end position="395"/>
    </location>
</feature>
<name>A0A517LI92_9PEZI</name>
<reference evidence="2 3" key="1">
    <citation type="submission" date="2019-07" db="EMBL/GenBank/DDBJ databases">
        <title>Finished genome of Venturia effusa.</title>
        <authorList>
            <person name="Young C.A."/>
            <person name="Cox M.P."/>
            <person name="Ganley A.R.D."/>
            <person name="David W.J."/>
        </authorList>
    </citation>
    <scope>NUCLEOTIDE SEQUENCE [LARGE SCALE GENOMIC DNA]</scope>
    <source>
        <strain evidence="3">albino</strain>
    </source>
</reference>
<dbReference type="OrthoDB" id="3510794at2759"/>
<feature type="region of interest" description="Disordered" evidence="1">
    <location>
        <begin position="141"/>
        <end position="200"/>
    </location>
</feature>
<feature type="compositionally biased region" description="Polar residues" evidence="1">
    <location>
        <begin position="145"/>
        <end position="154"/>
    </location>
</feature>
<feature type="compositionally biased region" description="Polar residues" evidence="1">
    <location>
        <begin position="54"/>
        <end position="65"/>
    </location>
</feature>
<proteinExistence type="predicted"/>
<evidence type="ECO:0000313" key="3">
    <source>
        <dbReference type="Proteomes" id="UP000316270"/>
    </source>
</evidence>
<gene>
    <name evidence="2" type="ORF">FKW77_002162</name>
</gene>
<feature type="compositionally biased region" description="Polar residues" evidence="1">
    <location>
        <begin position="347"/>
        <end position="358"/>
    </location>
</feature>